<feature type="compositionally biased region" description="Basic and acidic residues" evidence="1">
    <location>
        <begin position="1"/>
        <end position="18"/>
    </location>
</feature>
<evidence type="ECO:0000256" key="1">
    <source>
        <dbReference type="SAM" id="MobiDB-lite"/>
    </source>
</evidence>
<comment type="caution">
    <text evidence="2">The sequence shown here is derived from an EMBL/GenBank/DDBJ whole genome shotgun (WGS) entry which is preliminary data.</text>
</comment>
<gene>
    <name evidence="2" type="ORF">PoB_000278900</name>
</gene>
<protein>
    <submittedName>
        <fullName evidence="2">Uncharacterized protein</fullName>
    </submittedName>
</protein>
<organism evidence="2 3">
    <name type="scientific">Plakobranchus ocellatus</name>
    <dbReference type="NCBI Taxonomy" id="259542"/>
    <lineage>
        <taxon>Eukaryota</taxon>
        <taxon>Metazoa</taxon>
        <taxon>Spiralia</taxon>
        <taxon>Lophotrochozoa</taxon>
        <taxon>Mollusca</taxon>
        <taxon>Gastropoda</taxon>
        <taxon>Heterobranchia</taxon>
        <taxon>Euthyneura</taxon>
        <taxon>Panpulmonata</taxon>
        <taxon>Sacoglossa</taxon>
        <taxon>Placobranchoidea</taxon>
        <taxon>Plakobranchidae</taxon>
        <taxon>Plakobranchus</taxon>
    </lineage>
</organism>
<dbReference type="Proteomes" id="UP000735302">
    <property type="component" value="Unassembled WGS sequence"/>
</dbReference>
<sequence length="68" mass="7667">MRRNQRDREERGKDDKRRQPAPGFFLRLLLLRHGVSLIQAGGTCRGRCSPRSACSAFPATRPAVETSK</sequence>
<proteinExistence type="predicted"/>
<name>A0AAV3Y2P3_9GAST</name>
<dbReference type="AlphaFoldDB" id="A0AAV3Y2P3"/>
<feature type="region of interest" description="Disordered" evidence="1">
    <location>
        <begin position="1"/>
        <end position="20"/>
    </location>
</feature>
<reference evidence="2 3" key="1">
    <citation type="journal article" date="2021" name="Elife">
        <title>Chloroplast acquisition without the gene transfer in kleptoplastic sea slugs, Plakobranchus ocellatus.</title>
        <authorList>
            <person name="Maeda T."/>
            <person name="Takahashi S."/>
            <person name="Yoshida T."/>
            <person name="Shimamura S."/>
            <person name="Takaki Y."/>
            <person name="Nagai Y."/>
            <person name="Toyoda A."/>
            <person name="Suzuki Y."/>
            <person name="Arimoto A."/>
            <person name="Ishii H."/>
            <person name="Satoh N."/>
            <person name="Nishiyama T."/>
            <person name="Hasebe M."/>
            <person name="Maruyama T."/>
            <person name="Minagawa J."/>
            <person name="Obokata J."/>
            <person name="Shigenobu S."/>
        </authorList>
    </citation>
    <scope>NUCLEOTIDE SEQUENCE [LARGE SCALE GENOMIC DNA]</scope>
</reference>
<keyword evidence="3" id="KW-1185">Reference proteome</keyword>
<evidence type="ECO:0000313" key="2">
    <source>
        <dbReference type="EMBL" id="GFN76283.1"/>
    </source>
</evidence>
<evidence type="ECO:0000313" key="3">
    <source>
        <dbReference type="Proteomes" id="UP000735302"/>
    </source>
</evidence>
<dbReference type="EMBL" id="BLXT01000370">
    <property type="protein sequence ID" value="GFN76283.1"/>
    <property type="molecule type" value="Genomic_DNA"/>
</dbReference>
<accession>A0AAV3Y2P3</accession>